<feature type="transmembrane region" description="Helical" evidence="1">
    <location>
        <begin position="232"/>
        <end position="256"/>
    </location>
</feature>
<dbReference type="RefSeq" id="WP_177061193.1">
    <property type="nucleotide sequence ID" value="NZ_JACAPS010000036.1"/>
</dbReference>
<keyword evidence="1" id="KW-0812">Transmembrane</keyword>
<feature type="transmembrane region" description="Helical" evidence="1">
    <location>
        <begin position="142"/>
        <end position="160"/>
    </location>
</feature>
<keyword evidence="1" id="KW-1133">Transmembrane helix</keyword>
<feature type="transmembrane region" description="Helical" evidence="1">
    <location>
        <begin position="303"/>
        <end position="324"/>
    </location>
</feature>
<dbReference type="Proteomes" id="UP000520592">
    <property type="component" value="Unassembled WGS sequence"/>
</dbReference>
<feature type="transmembrane region" description="Helical" evidence="1">
    <location>
        <begin position="262"/>
        <end position="282"/>
    </location>
</feature>
<reference evidence="4 5" key="1">
    <citation type="submission" date="2020-04" db="EMBL/GenBank/DDBJ databases">
        <title>Molecular characterization of pseudomonads from Agaricus bisporus reveal novel blotch 2 pathogens in Western Europe.</title>
        <authorList>
            <person name="Taparia T."/>
            <person name="Krijger M."/>
            <person name="Haynes E."/>
            <person name="Elpinstone J.G."/>
            <person name="Noble R."/>
            <person name="Van Der Wolf J."/>
        </authorList>
    </citation>
    <scope>NUCLEOTIDE SEQUENCE [LARGE SCALE GENOMIC DNA]</scope>
    <source>
        <strain evidence="4 5">IPO3737</strain>
    </source>
</reference>
<keyword evidence="1" id="KW-0472">Membrane</keyword>
<feature type="transmembrane region" description="Helical" evidence="1">
    <location>
        <begin position="89"/>
        <end position="122"/>
    </location>
</feature>
<evidence type="ECO:0000259" key="2">
    <source>
        <dbReference type="Pfam" id="PF02308"/>
    </source>
</evidence>
<dbReference type="AlphaFoldDB" id="A0A7Y8CIH5"/>
<name>A0A7Y8CIH5_9PSED</name>
<proteinExistence type="predicted"/>
<feature type="transmembrane region" description="Helical" evidence="1">
    <location>
        <begin position="357"/>
        <end position="382"/>
    </location>
</feature>
<feature type="transmembrane region" description="Helical" evidence="1">
    <location>
        <begin position="394"/>
        <end position="415"/>
    </location>
</feature>
<dbReference type="PANTHER" id="PTHR39084">
    <property type="entry name" value="MEMBRANE PROTEIN-RELATED"/>
    <property type="match status" value="1"/>
</dbReference>
<dbReference type="PANTHER" id="PTHR39084:SF1">
    <property type="entry name" value="DUF4010 DOMAIN-CONTAINING PROTEIN"/>
    <property type="match status" value="1"/>
</dbReference>
<dbReference type="InterPro" id="IPR049177">
    <property type="entry name" value="MgtC_SapB_SrpB_YhiD_N"/>
</dbReference>
<evidence type="ECO:0000256" key="1">
    <source>
        <dbReference type="SAM" id="Phobius"/>
    </source>
</evidence>
<evidence type="ECO:0000259" key="3">
    <source>
        <dbReference type="Pfam" id="PF13194"/>
    </source>
</evidence>
<dbReference type="Pfam" id="PF02308">
    <property type="entry name" value="MgtC"/>
    <property type="match status" value="1"/>
</dbReference>
<accession>A0A7Y8CIH5</accession>
<evidence type="ECO:0000313" key="4">
    <source>
        <dbReference type="EMBL" id="NWC31956.1"/>
    </source>
</evidence>
<organism evidence="4 5">
    <name type="scientific">Pseudomonas gingeri</name>
    <dbReference type="NCBI Taxonomy" id="117681"/>
    <lineage>
        <taxon>Bacteria</taxon>
        <taxon>Pseudomonadati</taxon>
        <taxon>Pseudomonadota</taxon>
        <taxon>Gammaproteobacteria</taxon>
        <taxon>Pseudomonadales</taxon>
        <taxon>Pseudomonadaceae</taxon>
        <taxon>Pseudomonas</taxon>
    </lineage>
</organism>
<dbReference type="Pfam" id="PF13194">
    <property type="entry name" value="DUF4010"/>
    <property type="match status" value="1"/>
</dbReference>
<sequence>MDTFIHVTELASALGLGLLVGLERERKKGEGADRRFAGLRTFTLTALLGYVSMLLGGVTLLAAMTLAVALLASTAYIKRRGQDPGVTTGVALLLVLLLGGLCNSEAPLAVALAVILTLFLNYRQSLHRFALNQLSETEIRDGLTLATAALVIMPLVPNEYIGPYQAVNPRSICLFTVLIMAMGALGHIAVRVLGVRYGLTVTAVATGFVSGTATIATLGGRVRQQAEIARPAANAAILSNLATLIQLSVILAAISPAALSRLWLALLMTTLVILLFALAPMIRESGTIEGTLKIGHAFNLKMALLVALGISALFFMTSLMRVWFGVSGLYVASLLGGLADVHAASASVAAQVKSGQLAAVGASLPILLAFSTNTLSKCVLAWSSGGMRFARRVIPAQILILLSLWVGTWLQDWLLPG</sequence>
<feature type="transmembrane region" description="Helical" evidence="1">
    <location>
        <begin position="172"/>
        <end position="193"/>
    </location>
</feature>
<gene>
    <name evidence="4" type="ORF">HX876_06120</name>
</gene>
<feature type="transmembrane region" description="Helical" evidence="1">
    <location>
        <begin position="48"/>
        <end position="77"/>
    </location>
</feature>
<dbReference type="InterPro" id="IPR025105">
    <property type="entry name" value="DUF4010"/>
</dbReference>
<protein>
    <submittedName>
        <fullName evidence="4">MgtC/SapB family protein</fullName>
    </submittedName>
</protein>
<evidence type="ECO:0000313" key="5">
    <source>
        <dbReference type="Proteomes" id="UP000520592"/>
    </source>
</evidence>
<dbReference type="EMBL" id="JACAQD010000006">
    <property type="protein sequence ID" value="NWC31956.1"/>
    <property type="molecule type" value="Genomic_DNA"/>
</dbReference>
<feature type="transmembrane region" description="Helical" evidence="1">
    <location>
        <begin position="199"/>
        <end position="220"/>
    </location>
</feature>
<feature type="domain" description="DUF4010" evidence="3">
    <location>
        <begin position="177"/>
        <end position="385"/>
    </location>
</feature>
<comment type="caution">
    <text evidence="4">The sequence shown here is derived from an EMBL/GenBank/DDBJ whole genome shotgun (WGS) entry which is preliminary data.</text>
</comment>
<feature type="domain" description="MgtC/SapB/SrpB/YhiD N-terminal" evidence="2">
    <location>
        <begin position="10"/>
        <end position="128"/>
    </location>
</feature>